<dbReference type="InterPro" id="IPR011993">
    <property type="entry name" value="PH-like_dom_sf"/>
</dbReference>
<dbReference type="InterPro" id="IPR001849">
    <property type="entry name" value="PH_domain"/>
</dbReference>
<feature type="compositionally biased region" description="Basic and acidic residues" evidence="1">
    <location>
        <begin position="203"/>
        <end position="213"/>
    </location>
</feature>
<dbReference type="SUPFAM" id="SSF48425">
    <property type="entry name" value="Sec7 domain"/>
    <property type="match status" value="1"/>
</dbReference>
<feature type="domain" description="PH" evidence="2">
    <location>
        <begin position="648"/>
        <end position="779"/>
    </location>
</feature>
<comment type="caution">
    <text evidence="4">The sequence shown here is derived from an EMBL/GenBank/DDBJ whole genome shotgun (WGS) entry which is preliminary data.</text>
</comment>
<feature type="region of interest" description="Disordered" evidence="1">
    <location>
        <begin position="1"/>
        <end position="57"/>
    </location>
</feature>
<dbReference type="SMART" id="SM00222">
    <property type="entry name" value="Sec7"/>
    <property type="match status" value="1"/>
</dbReference>
<dbReference type="SMART" id="SM00233">
    <property type="entry name" value="PH"/>
    <property type="match status" value="1"/>
</dbReference>
<feature type="region of interest" description="Disordered" evidence="1">
    <location>
        <begin position="292"/>
        <end position="324"/>
    </location>
</feature>
<dbReference type="Gene3D" id="2.30.29.30">
    <property type="entry name" value="Pleckstrin-homology domain (PH domain)/Phosphotyrosine-binding domain (PTB)"/>
    <property type="match status" value="1"/>
</dbReference>
<dbReference type="Proteomes" id="UP000298030">
    <property type="component" value="Unassembled WGS sequence"/>
</dbReference>
<dbReference type="PANTHER" id="PTHR10663:SF405">
    <property type="entry name" value="ARF GUANINE NUCLEOTIDE EXCHANGE FACTOR SYT1"/>
    <property type="match status" value="1"/>
</dbReference>
<dbReference type="InterPro" id="IPR000904">
    <property type="entry name" value="Sec7_dom"/>
</dbReference>
<proteinExistence type="predicted"/>
<feature type="compositionally biased region" description="Polar residues" evidence="1">
    <location>
        <begin position="1050"/>
        <end position="1059"/>
    </location>
</feature>
<evidence type="ECO:0000259" key="3">
    <source>
        <dbReference type="PROSITE" id="PS50190"/>
    </source>
</evidence>
<dbReference type="InterPro" id="IPR023394">
    <property type="entry name" value="Sec7_C_sf"/>
</dbReference>
<dbReference type="GO" id="GO:0032012">
    <property type="term" value="P:regulation of ARF protein signal transduction"/>
    <property type="evidence" value="ECO:0007669"/>
    <property type="project" value="InterPro"/>
</dbReference>
<feature type="compositionally biased region" description="Low complexity" evidence="1">
    <location>
        <begin position="33"/>
        <end position="46"/>
    </location>
</feature>
<organism evidence="4 5">
    <name type="scientific">Coprinellus micaceus</name>
    <name type="common">Glistening ink-cap mushroom</name>
    <name type="synonym">Coprinus micaceus</name>
    <dbReference type="NCBI Taxonomy" id="71717"/>
    <lineage>
        <taxon>Eukaryota</taxon>
        <taxon>Fungi</taxon>
        <taxon>Dikarya</taxon>
        <taxon>Basidiomycota</taxon>
        <taxon>Agaricomycotina</taxon>
        <taxon>Agaricomycetes</taxon>
        <taxon>Agaricomycetidae</taxon>
        <taxon>Agaricales</taxon>
        <taxon>Agaricineae</taxon>
        <taxon>Psathyrellaceae</taxon>
        <taxon>Coprinellus</taxon>
    </lineage>
</organism>
<dbReference type="Pfam" id="PF01369">
    <property type="entry name" value="Sec7"/>
    <property type="match status" value="1"/>
</dbReference>
<feature type="compositionally biased region" description="Basic and acidic residues" evidence="1">
    <location>
        <begin position="148"/>
        <end position="163"/>
    </location>
</feature>
<dbReference type="EMBL" id="QPFP01000002">
    <property type="protein sequence ID" value="TEB39218.1"/>
    <property type="molecule type" value="Genomic_DNA"/>
</dbReference>
<dbReference type="SUPFAM" id="SSF50729">
    <property type="entry name" value="PH domain-like"/>
    <property type="match status" value="1"/>
</dbReference>
<dbReference type="Pfam" id="PF00169">
    <property type="entry name" value="PH"/>
    <property type="match status" value="1"/>
</dbReference>
<evidence type="ECO:0000256" key="1">
    <source>
        <dbReference type="SAM" id="MobiDB-lite"/>
    </source>
</evidence>
<dbReference type="PANTHER" id="PTHR10663">
    <property type="entry name" value="GUANYL-NUCLEOTIDE EXCHANGE FACTOR"/>
    <property type="match status" value="1"/>
</dbReference>
<feature type="domain" description="SEC7" evidence="3">
    <location>
        <begin position="345"/>
        <end position="515"/>
    </location>
</feature>
<name>A0A4Y7TZG7_COPMI</name>
<evidence type="ECO:0000259" key="2">
    <source>
        <dbReference type="PROSITE" id="PS50003"/>
    </source>
</evidence>
<dbReference type="InterPro" id="IPR035999">
    <property type="entry name" value="Sec7_dom_sf"/>
</dbReference>
<dbReference type="AlphaFoldDB" id="A0A4Y7TZG7"/>
<feature type="region of interest" description="Disordered" evidence="1">
    <location>
        <begin position="1020"/>
        <end position="1059"/>
    </location>
</feature>
<feature type="region of interest" description="Disordered" evidence="1">
    <location>
        <begin position="84"/>
        <end position="272"/>
    </location>
</feature>
<reference evidence="4 5" key="1">
    <citation type="journal article" date="2019" name="Nat. Ecol. Evol.">
        <title>Megaphylogeny resolves global patterns of mushroom evolution.</title>
        <authorList>
            <person name="Varga T."/>
            <person name="Krizsan K."/>
            <person name="Foldi C."/>
            <person name="Dima B."/>
            <person name="Sanchez-Garcia M."/>
            <person name="Sanchez-Ramirez S."/>
            <person name="Szollosi G.J."/>
            <person name="Szarkandi J.G."/>
            <person name="Papp V."/>
            <person name="Albert L."/>
            <person name="Andreopoulos W."/>
            <person name="Angelini C."/>
            <person name="Antonin V."/>
            <person name="Barry K.W."/>
            <person name="Bougher N.L."/>
            <person name="Buchanan P."/>
            <person name="Buyck B."/>
            <person name="Bense V."/>
            <person name="Catcheside P."/>
            <person name="Chovatia M."/>
            <person name="Cooper J."/>
            <person name="Damon W."/>
            <person name="Desjardin D."/>
            <person name="Finy P."/>
            <person name="Geml J."/>
            <person name="Haridas S."/>
            <person name="Hughes K."/>
            <person name="Justo A."/>
            <person name="Karasinski D."/>
            <person name="Kautmanova I."/>
            <person name="Kiss B."/>
            <person name="Kocsube S."/>
            <person name="Kotiranta H."/>
            <person name="LaButti K.M."/>
            <person name="Lechner B.E."/>
            <person name="Liimatainen K."/>
            <person name="Lipzen A."/>
            <person name="Lukacs Z."/>
            <person name="Mihaltcheva S."/>
            <person name="Morgado L.N."/>
            <person name="Niskanen T."/>
            <person name="Noordeloos M.E."/>
            <person name="Ohm R.A."/>
            <person name="Ortiz-Santana B."/>
            <person name="Ovrebo C."/>
            <person name="Racz N."/>
            <person name="Riley R."/>
            <person name="Savchenko A."/>
            <person name="Shiryaev A."/>
            <person name="Soop K."/>
            <person name="Spirin V."/>
            <person name="Szebenyi C."/>
            <person name="Tomsovsky M."/>
            <person name="Tulloss R.E."/>
            <person name="Uehling J."/>
            <person name="Grigoriev I.V."/>
            <person name="Vagvolgyi C."/>
            <person name="Papp T."/>
            <person name="Martin F.M."/>
            <person name="Miettinen O."/>
            <person name="Hibbett D.S."/>
            <person name="Nagy L.G."/>
        </authorList>
    </citation>
    <scope>NUCLEOTIDE SEQUENCE [LARGE SCALE GENOMIC DNA]</scope>
    <source>
        <strain evidence="4 5">FP101781</strain>
    </source>
</reference>
<dbReference type="STRING" id="71717.A0A4Y7TZG7"/>
<feature type="compositionally biased region" description="Basic residues" evidence="1">
    <location>
        <begin position="190"/>
        <end position="200"/>
    </location>
</feature>
<gene>
    <name evidence="4" type="ORF">FA13DRAFT_457142</name>
</gene>
<dbReference type="PROSITE" id="PS50190">
    <property type="entry name" value="SEC7"/>
    <property type="match status" value="1"/>
</dbReference>
<dbReference type="OrthoDB" id="430364at2759"/>
<feature type="region of interest" description="Disordered" evidence="1">
    <location>
        <begin position="891"/>
        <end position="924"/>
    </location>
</feature>
<evidence type="ECO:0000313" key="5">
    <source>
        <dbReference type="Proteomes" id="UP000298030"/>
    </source>
</evidence>
<evidence type="ECO:0000313" key="4">
    <source>
        <dbReference type="EMBL" id="TEB39218.1"/>
    </source>
</evidence>
<protein>
    <submittedName>
        <fullName evidence="4">Uncharacterized protein</fullName>
    </submittedName>
</protein>
<feature type="compositionally biased region" description="Low complexity" evidence="1">
    <location>
        <begin position="914"/>
        <end position="924"/>
    </location>
</feature>
<feature type="compositionally biased region" description="Polar residues" evidence="1">
    <location>
        <begin position="1113"/>
        <end position="1135"/>
    </location>
</feature>
<feature type="compositionally biased region" description="Low complexity" evidence="1">
    <location>
        <begin position="1095"/>
        <end position="1112"/>
    </location>
</feature>
<dbReference type="PROSITE" id="PS50003">
    <property type="entry name" value="PH_DOMAIN"/>
    <property type="match status" value="1"/>
</dbReference>
<sequence length="1176" mass="127936">MRLGSAPGAGSSGFLSLDKALPPTPPRTASPLSESPRTSVSSKRSSIAPPNASVSQLGRTSLAVSFPPAASSDLLSRSTVSAGASVSFPLLPPPTDKQAAHRLRRPKSANRVQNESPSPPIEESLRRRSRGLSLGAATWLGLGTSGDAKGKGKENEKGSEKSQEALSRQTPAGSPKIPSKTLLRKPSFWSRKKSTAKHPLHQSNEHRASETTPRRQAPTLPPLSIAPSIDIHHVGPSSPNASPAGPSPRRPSLARRHSDNASSTPVRSEFPPLVVPSPHALSADNAIVASPRRVSPSLPHDPRVESVGCSSPSPRPRSQTNPPLLHRLSSALFPFSDPPSSHASPKHSMSSCASPVVASCDVPKPSEETESPSLYVSRLRSAVSKAEIAVVLASSSEPFYVKALNCFFRRFDFHDEPLDIALRKLLMEVGLPRETQQIDRVMEAFSSRYSECNPTLFADKDRGYVLAFSLIMLHTDAFNPSNRSKMTRTDYVKNTSLAGLPAEVLGCYYDNIVFAPFIFIEDPMDINGQIGLAPDASSKLAQSPSTAYNGGVLGRAKIDPYYLIAHDLLESMQDAVEQCVPLDEPFTWSTVGKRVWSGEDLQAAFSNAGVIEVQYPDTRSISAFTNGAPQPGDMISPPASAPASTTIRVSKVGALNRKDDLGLRGKKNAFRKWRTWSVLLTGSQLLFYRDSSLGEHVLRVLQADMTGNDGVFESMSRAGLVKPDEIVSVKDAIAVYDRTYSKRDHTIRFVLSDGRQFLLQASSTEDMDEWLTKINYASAFKSAGVRIRPLGMSQDEIHMTGVAAATALLHDAQYTASPATPMKAWDINHSRELMGMLSGDSFTHRPSLSQHRLTIVPCDDFDVDSLSFVDMAASQQFETTFKRVKADLAHDGPHIPNSDPTVLESPPVTPMTESSSVPSRPTTRSGIVRRKIADLRTKLVTTQLELESDLRVVRNIAILKPFQRVARARLLQPVQNVARKVVSLRLEVARLNCYLSVLQRDLESEHRSLEEMQSVALEAAKQSLDRQPPQIPRMSSSRHDSDIHAADTVSPKSFTRSWSNSSIADSFRSALEYPTEETEVESTLAFLTPSQLFDSPGSPSSSSTPFPASDESTTSVLQRSTSFSSSLGQSRNLSMPTPDEPAEVAEVWNKTRCAQRVSLIRVPSILSFAHAPDGRN</sequence>
<accession>A0A4Y7TZG7</accession>
<dbReference type="Gene3D" id="1.10.1000.11">
    <property type="entry name" value="Arf Nucleotide-binding Site Opener,domain 2"/>
    <property type="match status" value="1"/>
</dbReference>
<dbReference type="GO" id="GO:0005085">
    <property type="term" value="F:guanyl-nucleotide exchange factor activity"/>
    <property type="evidence" value="ECO:0007669"/>
    <property type="project" value="InterPro"/>
</dbReference>
<feature type="compositionally biased region" description="Polar residues" evidence="1">
    <location>
        <begin position="308"/>
        <end position="322"/>
    </location>
</feature>
<keyword evidence="5" id="KW-1185">Reference proteome</keyword>
<feature type="region of interest" description="Disordered" evidence="1">
    <location>
        <begin position="1090"/>
        <end position="1139"/>
    </location>
</feature>